<dbReference type="InterPro" id="IPR001091">
    <property type="entry name" value="RM_Methyltransferase"/>
</dbReference>
<dbReference type="GO" id="GO:0032259">
    <property type="term" value="P:methylation"/>
    <property type="evidence" value="ECO:0007669"/>
    <property type="project" value="UniProtKB-KW"/>
</dbReference>
<dbReference type="InterPro" id="IPR002052">
    <property type="entry name" value="DNA_methylase_N6_adenine_CS"/>
</dbReference>
<evidence type="ECO:0000259" key="4">
    <source>
        <dbReference type="Pfam" id="PF01555"/>
    </source>
</evidence>
<dbReference type="Pfam" id="PF01555">
    <property type="entry name" value="N6_N4_Mtase"/>
    <property type="match status" value="1"/>
</dbReference>
<dbReference type="AlphaFoldDB" id="A0A1G7PDT3"/>
<feature type="domain" description="DNA methylase N-4/N-6" evidence="4">
    <location>
        <begin position="491"/>
        <end position="803"/>
    </location>
</feature>
<evidence type="ECO:0000313" key="6">
    <source>
        <dbReference type="Proteomes" id="UP000199355"/>
    </source>
</evidence>
<dbReference type="SUPFAM" id="SSF53335">
    <property type="entry name" value="S-adenosyl-L-methionine-dependent methyltransferases"/>
    <property type="match status" value="1"/>
</dbReference>
<dbReference type="GO" id="GO:0008170">
    <property type="term" value="F:N-methyltransferase activity"/>
    <property type="evidence" value="ECO:0007669"/>
    <property type="project" value="InterPro"/>
</dbReference>
<organism evidence="5 6">
    <name type="scientific">Desulfovibrio legallii</name>
    <dbReference type="NCBI Taxonomy" id="571438"/>
    <lineage>
        <taxon>Bacteria</taxon>
        <taxon>Pseudomonadati</taxon>
        <taxon>Thermodesulfobacteriota</taxon>
        <taxon>Desulfovibrionia</taxon>
        <taxon>Desulfovibrionales</taxon>
        <taxon>Desulfovibrionaceae</taxon>
        <taxon>Desulfovibrio</taxon>
    </lineage>
</organism>
<accession>A0A1G7PDT3</accession>
<dbReference type="Gene3D" id="3.40.50.150">
    <property type="entry name" value="Vaccinia Virus protein VP39"/>
    <property type="match status" value="1"/>
</dbReference>
<gene>
    <name evidence="5" type="ORF">SAMN05192586_11550</name>
</gene>
<comment type="similarity">
    <text evidence="1">Belongs to the N(4)/N(6)-methyltransferase family.</text>
</comment>
<protein>
    <submittedName>
        <fullName evidence="5">Adenine-specific DNA-methyltransferase</fullName>
    </submittedName>
</protein>
<dbReference type="InterPro" id="IPR002941">
    <property type="entry name" value="DNA_methylase_N4/N6"/>
</dbReference>
<sequence length="1032" mass="116912">MTTKQNPKFQELVAKLREIFQIDRPELDFGIYRILNARAGEINDYLQSRLAEKVQAALSAGSTASAQQLQVDLYKAIQQAQDVGINPDDAPKVKDLRARLKEATAGNSEHENAVFSHLLTFFSRYYQDGDFISQRRYKGDTYAIPYAGEEVMLYWANKDQYYTKSGENFSNYRFKLDDGRSVHFRLAAADTAKDNRKDNDKERRFVLAQHKTVTRVDENGDEYEEDILPVEEIATADGQTELVIRFEYAAQSKGTKQEALVTKAVEAVLADAAVKARWLSLSNRAPTEKNPQRTLLEKHLTNYTTKNTADYFIHKDLGGFLRRELDFYIKNEVMHLDDVQNAGAFADIEKNLRMIQCLRSIALELITFLAQLEDFQKKLWLKKKFVVSSHYCITLDRVPEALWPEVAANEQQWAQWKQLGVWDGDAPGTLEDLTAAQYRMVDTSLFSRDFAERLLSEIEGVDESLNGLLFHGDNFQALNFLNHQFNKSIGCIYIDPPYNAPNSQIAYKNNFKHSSFLSLIDNRLSAAKPLSSDSGALVIAIDKNEENGVSRLVSELFHDNDNVLVTVEHNRKGVQGDHFSYTNEYAIFSIPKSRGDLNQVAREEGDYEYSNLRNWGGESLRTDAANCFYPIYVKGQDIVGFGDVWFDTDQHPAGANVLREDGVVEVFPIDGNRIERKWRYERGTVESIKSRLKVDIGRGGMIQIKIAKVSDQFKTVWYSPKYNAGDNGTQLAKQMGVPIGEFDYPKSIHTTKDCIFAVSSDDDWVLDYFSGSGTTGQAVITLNREVQGSRRKYILVEQGEYFESVLKARLQKTVYAATWADGKPTSPETGISHCFKVLKLESYEDTLNNLQLRRTSAQGDLLNTLPQQAKDDYLLNYLLDVESRGSLLSVGDFKKPFDYTLNVAVDSAGAFEPRKVDLVETFNYLIGLRVKHMDAQPQRGFVTVTGTLPSGESCLVLWRDCDVLDYEGISKLCDKLAINPADNEFDVVYINGDHNIPTVLTQTAEEGGATRVLKLRQIEPEFLERMFSVEDI</sequence>
<dbReference type="STRING" id="571438.SAMN05192586_11550"/>
<evidence type="ECO:0000256" key="1">
    <source>
        <dbReference type="ARBA" id="ARBA00006594"/>
    </source>
</evidence>
<dbReference type="PRINTS" id="PR00508">
    <property type="entry name" value="S21N4MTFRASE"/>
</dbReference>
<name>A0A1G7PDT3_9BACT</name>
<evidence type="ECO:0000313" key="5">
    <source>
        <dbReference type="EMBL" id="SDF84443.1"/>
    </source>
</evidence>
<dbReference type="InterPro" id="IPR029063">
    <property type="entry name" value="SAM-dependent_MTases_sf"/>
</dbReference>
<dbReference type="GO" id="GO:0003677">
    <property type="term" value="F:DNA binding"/>
    <property type="evidence" value="ECO:0007669"/>
    <property type="project" value="InterPro"/>
</dbReference>
<dbReference type="OrthoDB" id="9800801at2"/>
<keyword evidence="2 5" id="KW-0489">Methyltransferase</keyword>
<dbReference type="PROSITE" id="PS00092">
    <property type="entry name" value="N6_MTASE"/>
    <property type="match status" value="1"/>
</dbReference>
<evidence type="ECO:0000256" key="2">
    <source>
        <dbReference type="ARBA" id="ARBA00022603"/>
    </source>
</evidence>
<dbReference type="Proteomes" id="UP000199355">
    <property type="component" value="Unassembled WGS sequence"/>
</dbReference>
<proteinExistence type="inferred from homology"/>
<keyword evidence="3 5" id="KW-0808">Transferase</keyword>
<dbReference type="EMBL" id="FNBX01000015">
    <property type="protein sequence ID" value="SDF84443.1"/>
    <property type="molecule type" value="Genomic_DNA"/>
</dbReference>
<dbReference type="RefSeq" id="WP_092154577.1">
    <property type="nucleotide sequence ID" value="NZ_FNBX01000015.1"/>
</dbReference>
<evidence type="ECO:0000256" key="3">
    <source>
        <dbReference type="ARBA" id="ARBA00022679"/>
    </source>
</evidence>
<reference evidence="6" key="1">
    <citation type="submission" date="2016-10" db="EMBL/GenBank/DDBJ databases">
        <authorList>
            <person name="Varghese N."/>
            <person name="Submissions S."/>
        </authorList>
    </citation>
    <scope>NUCLEOTIDE SEQUENCE [LARGE SCALE GENOMIC DNA]</scope>
    <source>
        <strain evidence="6">KHC7</strain>
    </source>
</reference>
<keyword evidence="6" id="KW-1185">Reference proteome</keyword>